<evidence type="ECO:0000313" key="3">
    <source>
        <dbReference type="Proteomes" id="UP000253551"/>
    </source>
</evidence>
<accession>A0A367J1S5</accession>
<keyword evidence="3" id="KW-1185">Reference proteome</keyword>
<name>A0A367J1S5_RHIST</name>
<organism evidence="2 3">
    <name type="scientific">Rhizopus stolonifer</name>
    <name type="common">Rhizopus nigricans</name>
    <dbReference type="NCBI Taxonomy" id="4846"/>
    <lineage>
        <taxon>Eukaryota</taxon>
        <taxon>Fungi</taxon>
        <taxon>Fungi incertae sedis</taxon>
        <taxon>Mucoromycota</taxon>
        <taxon>Mucoromycotina</taxon>
        <taxon>Mucoromycetes</taxon>
        <taxon>Mucorales</taxon>
        <taxon>Mucorineae</taxon>
        <taxon>Rhizopodaceae</taxon>
        <taxon>Rhizopus</taxon>
    </lineage>
</organism>
<sequence length="311" mass="35508">TFGASKQPLCLYTVNNHLYFSIEEINHVFFKNQLTSKTNLIQSLFKAHAEDFNKTKTGQIYVMKNTMKHMARLFNAYCLAELCKLSLEEILTERIIEPLLNAIDAVLWIPSTTMVNTPDHYLCLESLVGNEWIFTSYEPSKEPTPIPMQPSSNTLYQWLSFNLIDQQKSPEMMQTLVCVAKTKKQQQAIIETRQRKAAFTKPLAIHSKKHKLTRSQHKKHTSYPKTSLPPSPPPKKRKLPLSGSIPNKKTTYIMDHGNDNLNLLATQATQLRGLPLSPEVSPSPPPIKQENSLRLPSLQTILTELHHPIRF</sequence>
<evidence type="ECO:0000313" key="2">
    <source>
        <dbReference type="EMBL" id="RCH83661.1"/>
    </source>
</evidence>
<dbReference type="AlphaFoldDB" id="A0A367J1S5"/>
<evidence type="ECO:0000256" key="1">
    <source>
        <dbReference type="SAM" id="MobiDB-lite"/>
    </source>
</evidence>
<protein>
    <submittedName>
        <fullName evidence="2">Uncharacterized protein</fullName>
    </submittedName>
</protein>
<dbReference type="EMBL" id="PJQM01004675">
    <property type="protein sequence ID" value="RCH83661.1"/>
    <property type="molecule type" value="Genomic_DNA"/>
</dbReference>
<dbReference type="OrthoDB" id="2218707at2759"/>
<feature type="region of interest" description="Disordered" evidence="1">
    <location>
        <begin position="204"/>
        <end position="249"/>
    </location>
</feature>
<reference evidence="2 3" key="1">
    <citation type="journal article" date="2018" name="G3 (Bethesda)">
        <title>Phylogenetic and Phylogenomic Definition of Rhizopus Species.</title>
        <authorList>
            <person name="Gryganskyi A.P."/>
            <person name="Golan J."/>
            <person name="Dolatabadi S."/>
            <person name="Mondo S."/>
            <person name="Robb S."/>
            <person name="Idnurm A."/>
            <person name="Muszewska A."/>
            <person name="Steczkiewicz K."/>
            <person name="Masonjones S."/>
            <person name="Liao H.L."/>
            <person name="Gajdeczka M.T."/>
            <person name="Anike F."/>
            <person name="Vuek A."/>
            <person name="Anishchenko I.M."/>
            <person name="Voigt K."/>
            <person name="de Hoog G.S."/>
            <person name="Smith M.E."/>
            <person name="Heitman J."/>
            <person name="Vilgalys R."/>
            <person name="Stajich J.E."/>
        </authorList>
    </citation>
    <scope>NUCLEOTIDE SEQUENCE [LARGE SCALE GENOMIC DNA]</scope>
    <source>
        <strain evidence="2 3">LSU 92-RS-03</strain>
    </source>
</reference>
<dbReference type="Proteomes" id="UP000253551">
    <property type="component" value="Unassembled WGS sequence"/>
</dbReference>
<feature type="non-terminal residue" evidence="2">
    <location>
        <position position="1"/>
    </location>
</feature>
<gene>
    <name evidence="2" type="ORF">CU098_001669</name>
</gene>
<comment type="caution">
    <text evidence="2">The sequence shown here is derived from an EMBL/GenBank/DDBJ whole genome shotgun (WGS) entry which is preliminary data.</text>
</comment>
<feature type="compositionally biased region" description="Basic residues" evidence="1">
    <location>
        <begin position="206"/>
        <end position="222"/>
    </location>
</feature>
<proteinExistence type="predicted"/>